<dbReference type="AlphaFoldDB" id="A0A1G7PQV2"/>
<evidence type="ECO:0000313" key="1">
    <source>
        <dbReference type="EMBL" id="SDF88605.1"/>
    </source>
</evidence>
<name>A0A1G7PQV2_9BACT</name>
<proteinExistence type="predicted"/>
<dbReference type="RefSeq" id="WP_083346359.1">
    <property type="nucleotide sequence ID" value="NZ_LT629690.1"/>
</dbReference>
<sequence length="90" mass="10283">MSIELNRQQRTDAIASIKRYFEENLPEPIGDLPAGMLLDYLLEEIGPLVYNQAISDAQSRLTSVVADLTGDLYEKPLAYWPTLDSKRKRR</sequence>
<dbReference type="Proteomes" id="UP000182427">
    <property type="component" value="Chromosome I"/>
</dbReference>
<reference evidence="1 2" key="1">
    <citation type="submission" date="2016-10" db="EMBL/GenBank/DDBJ databases">
        <authorList>
            <person name="de Groot N.N."/>
        </authorList>
    </citation>
    <scope>NUCLEOTIDE SEQUENCE [LARGE SCALE GENOMIC DNA]</scope>
    <source>
        <strain evidence="1 2">GAS232</strain>
    </source>
</reference>
<dbReference type="InterPro" id="IPR018680">
    <property type="entry name" value="DUF2164"/>
</dbReference>
<protein>
    <submittedName>
        <fullName evidence="1">Uncharacterized conserved protein, DUF2164 family</fullName>
    </submittedName>
</protein>
<dbReference type="Pfam" id="PF09932">
    <property type="entry name" value="DUF2164"/>
    <property type="match status" value="1"/>
</dbReference>
<evidence type="ECO:0000313" key="2">
    <source>
        <dbReference type="Proteomes" id="UP000182427"/>
    </source>
</evidence>
<dbReference type="OrthoDB" id="573733at2"/>
<gene>
    <name evidence="1" type="ORF">SAMN05444167_3591</name>
</gene>
<dbReference type="EMBL" id="LT629690">
    <property type="protein sequence ID" value="SDF88605.1"/>
    <property type="molecule type" value="Genomic_DNA"/>
</dbReference>
<keyword evidence="2" id="KW-1185">Reference proteome</keyword>
<accession>A0A1G7PQV2</accession>
<organism evidence="1 2">
    <name type="scientific">Terriglobus roseus</name>
    <dbReference type="NCBI Taxonomy" id="392734"/>
    <lineage>
        <taxon>Bacteria</taxon>
        <taxon>Pseudomonadati</taxon>
        <taxon>Acidobacteriota</taxon>
        <taxon>Terriglobia</taxon>
        <taxon>Terriglobales</taxon>
        <taxon>Acidobacteriaceae</taxon>
        <taxon>Terriglobus</taxon>
    </lineage>
</organism>